<dbReference type="Proteomes" id="UP000471293">
    <property type="component" value="Unassembled WGS sequence"/>
</dbReference>
<evidence type="ECO:0000313" key="1">
    <source>
        <dbReference type="EMBL" id="NEA18869.1"/>
    </source>
</evidence>
<dbReference type="PANTHER" id="PTHR35526:SF3">
    <property type="entry name" value="ANTI-SIGMA-F FACTOR RSBW"/>
    <property type="match status" value="1"/>
</dbReference>
<dbReference type="CDD" id="cd16936">
    <property type="entry name" value="HATPase_RsbW-like"/>
    <property type="match status" value="1"/>
</dbReference>
<dbReference type="InterPro" id="IPR036890">
    <property type="entry name" value="HATPase_C_sf"/>
</dbReference>
<keyword evidence="1" id="KW-0547">Nucleotide-binding</keyword>
<sequence>MPTATVSPPWAYTLHLPRDPRAPGVARSTLKAALRAHGMAELVDTAELLASELVTHAYLHSKGAYSLRVRGAGRQRVRIGVRDTDPHIPAPFGWSVGTPTAMAEHGRGLHLVTLWAERWGACPVGEGLPGQEGKLLWVECAWKPETEVERKSPAGWSSESSAE</sequence>
<dbReference type="EMBL" id="JAAGLQ010000550">
    <property type="protein sequence ID" value="NEA18869.1"/>
    <property type="molecule type" value="Genomic_DNA"/>
</dbReference>
<dbReference type="InterPro" id="IPR050267">
    <property type="entry name" value="Anti-sigma-factor_SerPK"/>
</dbReference>
<protein>
    <submittedName>
        <fullName evidence="1">ATP-binding protein</fullName>
    </submittedName>
</protein>
<evidence type="ECO:0000313" key="2">
    <source>
        <dbReference type="Proteomes" id="UP000471293"/>
    </source>
</evidence>
<dbReference type="AlphaFoldDB" id="A0A6N9U856"/>
<name>A0A6N9U856_STRHA</name>
<proteinExistence type="predicted"/>
<accession>A0A6N9U856</accession>
<dbReference type="Gene3D" id="3.30.565.10">
    <property type="entry name" value="Histidine kinase-like ATPase, C-terminal domain"/>
    <property type="match status" value="1"/>
</dbReference>
<dbReference type="GO" id="GO:0005524">
    <property type="term" value="F:ATP binding"/>
    <property type="evidence" value="ECO:0007669"/>
    <property type="project" value="UniProtKB-KW"/>
</dbReference>
<reference evidence="1 2" key="1">
    <citation type="submission" date="2020-01" db="EMBL/GenBank/DDBJ databases">
        <title>Insect and environment-associated Actinomycetes.</title>
        <authorList>
            <person name="Currrie C."/>
            <person name="Chevrette M."/>
            <person name="Carlson C."/>
            <person name="Stubbendieck R."/>
            <person name="Wendt-Pienkowski E."/>
        </authorList>
    </citation>
    <scope>NUCLEOTIDE SEQUENCE [LARGE SCALE GENOMIC DNA]</scope>
    <source>
        <strain evidence="1 2">SID11342</strain>
    </source>
</reference>
<gene>
    <name evidence="1" type="ORF">G3I29_25895</name>
</gene>
<keyword evidence="1" id="KW-0067">ATP-binding</keyword>
<organism evidence="1 2">
    <name type="scientific">Streptomyces halstedii</name>
    <dbReference type="NCBI Taxonomy" id="1944"/>
    <lineage>
        <taxon>Bacteria</taxon>
        <taxon>Bacillati</taxon>
        <taxon>Actinomycetota</taxon>
        <taxon>Actinomycetes</taxon>
        <taxon>Kitasatosporales</taxon>
        <taxon>Streptomycetaceae</taxon>
        <taxon>Streptomyces</taxon>
    </lineage>
</organism>
<dbReference type="RefSeq" id="WP_164348030.1">
    <property type="nucleotide sequence ID" value="NZ_JAAGLQ010000550.1"/>
</dbReference>
<comment type="caution">
    <text evidence="1">The sequence shown here is derived from an EMBL/GenBank/DDBJ whole genome shotgun (WGS) entry which is preliminary data.</text>
</comment>
<dbReference type="PANTHER" id="PTHR35526">
    <property type="entry name" value="ANTI-SIGMA-F FACTOR RSBW-RELATED"/>
    <property type="match status" value="1"/>
</dbReference>